<reference evidence="2 3" key="1">
    <citation type="submission" date="2020-04" db="EMBL/GenBank/DDBJ databases">
        <authorList>
            <person name="Yin C."/>
        </authorList>
    </citation>
    <scope>NUCLEOTIDE SEQUENCE [LARGE SCALE GENOMIC DNA]</scope>
    <source>
        <strain evidence="2 3">Ae27</strain>
    </source>
</reference>
<dbReference type="EMBL" id="JABAIA010000002">
    <property type="protein sequence ID" value="NLR65936.1"/>
    <property type="molecule type" value="Genomic_DNA"/>
</dbReference>
<evidence type="ECO:0000259" key="1">
    <source>
        <dbReference type="Pfam" id="PF04993"/>
    </source>
</evidence>
<comment type="caution">
    <text evidence="2">The sequence shown here is derived from an EMBL/GenBank/DDBJ whole genome shotgun (WGS) entry which is preliminary data.</text>
</comment>
<dbReference type="Proteomes" id="UP000570474">
    <property type="component" value="Unassembled WGS sequence"/>
</dbReference>
<dbReference type="AlphaFoldDB" id="A0A847RSL9"/>
<name>A0A847RSL9_9BACT</name>
<dbReference type="Gene3D" id="3.30.1460.30">
    <property type="entry name" value="YgaC/TfoX-N like chaperone"/>
    <property type="match status" value="1"/>
</dbReference>
<accession>A0A847RSL9</accession>
<dbReference type="Pfam" id="PF04993">
    <property type="entry name" value="TfoX_N"/>
    <property type="match status" value="1"/>
</dbReference>
<dbReference type="InterPro" id="IPR007076">
    <property type="entry name" value="TfoX_N"/>
</dbReference>
<keyword evidence="3" id="KW-1185">Reference proteome</keyword>
<evidence type="ECO:0000313" key="3">
    <source>
        <dbReference type="Proteomes" id="UP000570474"/>
    </source>
</evidence>
<dbReference type="SUPFAM" id="SSF159894">
    <property type="entry name" value="YgaC/TfoX-N like"/>
    <property type="match status" value="1"/>
</dbReference>
<protein>
    <submittedName>
        <fullName evidence="2">TfoX/Sxy family protein</fullName>
    </submittedName>
</protein>
<gene>
    <name evidence="2" type="ORF">HGH92_16645</name>
</gene>
<sequence length="112" mass="12805">MNEEQLISWVRKCMQPIGPISTRPIMQGQAIYLEGVLFAYVAGERLWFRTDDESDLVWDAAGSEWLRGAKKDGTPTYEPYRSAPESAYTDEKEMRKWAKQGMAAGRRGKTKL</sequence>
<dbReference type="RefSeq" id="WP_168871898.1">
    <property type="nucleotide sequence ID" value="NZ_JABAIA010000002.1"/>
</dbReference>
<organism evidence="2 3">
    <name type="scientific">Chitinophaga varians</name>
    <dbReference type="NCBI Taxonomy" id="2202339"/>
    <lineage>
        <taxon>Bacteria</taxon>
        <taxon>Pseudomonadati</taxon>
        <taxon>Bacteroidota</taxon>
        <taxon>Chitinophagia</taxon>
        <taxon>Chitinophagales</taxon>
        <taxon>Chitinophagaceae</taxon>
        <taxon>Chitinophaga</taxon>
    </lineage>
</organism>
<evidence type="ECO:0000313" key="2">
    <source>
        <dbReference type="EMBL" id="NLR65936.1"/>
    </source>
</evidence>
<proteinExistence type="predicted"/>
<feature type="domain" description="TfoX N-terminal" evidence="1">
    <location>
        <begin position="14"/>
        <end position="104"/>
    </location>
</feature>